<protein>
    <submittedName>
        <fullName evidence="2">Uncharacterized protein</fullName>
    </submittedName>
</protein>
<sequence>MLRKITDIALTASLVMGFTASAASALNRHQMHEMGAFLINSAGYACEGVNAMAPAEADHVYKVRCGAVSLGNRFSINARTGEVWKVTVGPQ</sequence>
<evidence type="ECO:0000256" key="1">
    <source>
        <dbReference type="SAM" id="SignalP"/>
    </source>
</evidence>
<dbReference type="Proteomes" id="UP000541426">
    <property type="component" value="Unassembled WGS sequence"/>
</dbReference>
<evidence type="ECO:0000313" key="2">
    <source>
        <dbReference type="EMBL" id="MBB3984532.1"/>
    </source>
</evidence>
<reference evidence="2 3" key="1">
    <citation type="submission" date="2020-08" db="EMBL/GenBank/DDBJ databases">
        <title>Genomic Encyclopedia of Type Strains, Phase IV (KMG-IV): sequencing the most valuable type-strain genomes for metagenomic binning, comparative biology and taxonomic classification.</title>
        <authorList>
            <person name="Goeker M."/>
        </authorList>
    </citation>
    <scope>NUCLEOTIDE SEQUENCE [LARGE SCALE GENOMIC DNA]</scope>
    <source>
        <strain evidence="2 3">DSM 102235</strain>
    </source>
</reference>
<keyword evidence="3" id="KW-1185">Reference proteome</keyword>
<proteinExistence type="predicted"/>
<comment type="caution">
    <text evidence="2">The sequence shown here is derived from an EMBL/GenBank/DDBJ whole genome shotgun (WGS) entry which is preliminary data.</text>
</comment>
<dbReference type="AlphaFoldDB" id="A0A7W6DKP7"/>
<gene>
    <name evidence="2" type="ORF">GGQ68_000848</name>
</gene>
<evidence type="ECO:0000313" key="3">
    <source>
        <dbReference type="Proteomes" id="UP000541426"/>
    </source>
</evidence>
<feature type="signal peptide" evidence="1">
    <location>
        <begin position="1"/>
        <end position="22"/>
    </location>
</feature>
<keyword evidence="1" id="KW-0732">Signal</keyword>
<organism evidence="2 3">
    <name type="scientific">Sagittula marina</name>
    <dbReference type="NCBI Taxonomy" id="943940"/>
    <lineage>
        <taxon>Bacteria</taxon>
        <taxon>Pseudomonadati</taxon>
        <taxon>Pseudomonadota</taxon>
        <taxon>Alphaproteobacteria</taxon>
        <taxon>Rhodobacterales</taxon>
        <taxon>Roseobacteraceae</taxon>
        <taxon>Sagittula</taxon>
    </lineage>
</organism>
<dbReference type="RefSeq" id="WP_183963216.1">
    <property type="nucleotide sequence ID" value="NZ_BAABBZ010000014.1"/>
</dbReference>
<dbReference type="EMBL" id="JACIEJ010000002">
    <property type="protein sequence ID" value="MBB3984532.1"/>
    <property type="molecule type" value="Genomic_DNA"/>
</dbReference>
<accession>A0A7W6DKP7</accession>
<name>A0A7W6DKP7_9RHOB</name>
<feature type="chain" id="PRO_5031042996" evidence="1">
    <location>
        <begin position="23"/>
        <end position="91"/>
    </location>
</feature>